<dbReference type="PANTHER" id="PTHR43566:SF2">
    <property type="entry name" value="DUF4143 DOMAIN-CONTAINING PROTEIN"/>
    <property type="match status" value="1"/>
</dbReference>
<dbReference type="KEGG" id="rri:A1G_04260"/>
<evidence type="ECO:0000259" key="1">
    <source>
        <dbReference type="Pfam" id="PF13635"/>
    </source>
</evidence>
<organism evidence="2 3">
    <name type="scientific">Rickettsia rickettsii (strain Sheila Smith)</name>
    <dbReference type="NCBI Taxonomy" id="392021"/>
    <lineage>
        <taxon>Bacteria</taxon>
        <taxon>Pseudomonadati</taxon>
        <taxon>Pseudomonadota</taxon>
        <taxon>Alphaproteobacteria</taxon>
        <taxon>Rickettsiales</taxon>
        <taxon>Rickettsiaceae</taxon>
        <taxon>Rickettsieae</taxon>
        <taxon>Rickettsia</taxon>
        <taxon>spotted fever group</taxon>
    </lineage>
</organism>
<dbReference type="InterPro" id="IPR025420">
    <property type="entry name" value="DUF4143"/>
</dbReference>
<dbReference type="Pfam" id="PF13635">
    <property type="entry name" value="DUF4143"/>
    <property type="match status" value="1"/>
</dbReference>
<gene>
    <name evidence="2" type="ordered locus">A1G_04260</name>
</gene>
<dbReference type="Proteomes" id="UP000006832">
    <property type="component" value="Chromosome"/>
</dbReference>
<evidence type="ECO:0000313" key="3">
    <source>
        <dbReference type="Proteomes" id="UP000006832"/>
    </source>
</evidence>
<dbReference type="HOGENOM" id="CLU_196742_0_0_5"/>
<feature type="domain" description="DUF4143" evidence="1">
    <location>
        <begin position="2"/>
        <end position="61"/>
    </location>
</feature>
<dbReference type="PANTHER" id="PTHR43566">
    <property type="entry name" value="CONSERVED PROTEIN"/>
    <property type="match status" value="1"/>
</dbReference>
<dbReference type="AlphaFoldDB" id="A0A0H3AXQ0"/>
<name>A0A0H3AXQ0_RICRS</name>
<reference evidence="3" key="1">
    <citation type="submission" date="2007-09" db="EMBL/GenBank/DDBJ databases">
        <title>Complete genome sequence of Rickettsia rickettsii.</title>
        <authorList>
            <person name="Madan A."/>
            <person name="Fahey J."/>
            <person name="Helton E."/>
            <person name="Ketteman M."/>
            <person name="Madan A."/>
            <person name="Rodrigues S."/>
            <person name="Sanchez A."/>
            <person name="Dasch G."/>
            <person name="Eremeeva M."/>
        </authorList>
    </citation>
    <scope>NUCLEOTIDE SEQUENCE [LARGE SCALE GENOMIC DNA]</scope>
    <source>
        <strain evidence="3">Sheila Smith</strain>
    </source>
</reference>
<proteinExistence type="predicted"/>
<evidence type="ECO:0000313" key="2">
    <source>
        <dbReference type="EMBL" id="ABV76358.1"/>
    </source>
</evidence>
<protein>
    <recommendedName>
        <fullName evidence="1">DUF4143 domain-containing protein</fullName>
    </recommendedName>
</protein>
<sequence>MINYSNIARDCGVDAKTVRTYLEILEDIYLGYHLYPYRSLSKRRIITEMPKFYLFDTALSNLPKEI</sequence>
<accession>A0A0H3AXQ0</accession>
<dbReference type="EMBL" id="CP000848">
    <property type="protein sequence ID" value="ABV76358.1"/>
    <property type="molecule type" value="Genomic_DNA"/>
</dbReference>